<evidence type="ECO:0000256" key="2">
    <source>
        <dbReference type="ARBA" id="ARBA00010168"/>
    </source>
</evidence>
<dbReference type="EMBL" id="JALJOR010000002">
    <property type="protein sequence ID" value="KAK9823963.1"/>
    <property type="molecule type" value="Genomic_DNA"/>
</dbReference>
<comment type="subunit">
    <text evidence="3">Monomer.</text>
</comment>
<keyword evidence="10" id="KW-0456">Lyase</keyword>
<evidence type="ECO:0000256" key="4">
    <source>
        <dbReference type="ARBA" id="ARBA00022722"/>
    </source>
</evidence>
<proteinExistence type="inferred from homology"/>
<comment type="caution">
    <text evidence="12">The sequence shown here is derived from an EMBL/GenBank/DDBJ whole genome shotgun (WGS) entry which is preliminary data.</text>
</comment>
<dbReference type="GO" id="GO:0046872">
    <property type="term" value="F:metal ion binding"/>
    <property type="evidence" value="ECO:0007669"/>
    <property type="project" value="UniProtKB-KW"/>
</dbReference>
<dbReference type="GO" id="GO:0003723">
    <property type="term" value="F:RNA binding"/>
    <property type="evidence" value="ECO:0007669"/>
    <property type="project" value="UniProtKB-KW"/>
</dbReference>
<keyword evidence="5" id="KW-0479">Metal-binding</keyword>
<evidence type="ECO:0000313" key="12">
    <source>
        <dbReference type="EMBL" id="KAK9823963.1"/>
    </source>
</evidence>
<evidence type="ECO:0000256" key="5">
    <source>
        <dbReference type="ARBA" id="ARBA00022723"/>
    </source>
</evidence>
<evidence type="ECO:0000256" key="10">
    <source>
        <dbReference type="ARBA" id="ARBA00023239"/>
    </source>
</evidence>
<sequence length="307" mass="34324">MAAPSPAELDDLSLACQRVWDLDANRLTPGVDYVINLQQPKRAFNQTDVADQNLFTFVNPTVLQRTNYRLYCALLDNYTKITGTAEQGTAVEMKETSDFLDFVIASQPMTYVHKYLVAKQLASPNVAEFKKQLHQMWFSLYSREVRDDSCGFEHVFVGEVDQGKVSGFHNWLQFHLQEARGLSNYGGYLLPRGARGVQEPVDEAERLISIQFGWGAESKDVSSIWIGTSPEFELALYSLCFLAGQEENLVQIAGYQVKIRCYRIRSKYGDKVGSTFPELLSKIPGARIEAVGAGWGFIPAAPGMLGL</sequence>
<dbReference type="Pfam" id="PF09412">
    <property type="entry name" value="XendoU"/>
    <property type="match status" value="1"/>
</dbReference>
<evidence type="ECO:0000313" key="13">
    <source>
        <dbReference type="Proteomes" id="UP001489004"/>
    </source>
</evidence>
<protein>
    <recommendedName>
        <fullName evidence="11">EndoU domain-containing protein</fullName>
    </recommendedName>
</protein>
<keyword evidence="9" id="KW-0464">Manganese</keyword>
<keyword evidence="8" id="KW-0694">RNA-binding</keyword>
<dbReference type="GO" id="GO:0016787">
    <property type="term" value="F:hydrolase activity"/>
    <property type="evidence" value="ECO:0007669"/>
    <property type="project" value="UniProtKB-KW"/>
</dbReference>
<evidence type="ECO:0000256" key="9">
    <source>
        <dbReference type="ARBA" id="ARBA00023211"/>
    </source>
</evidence>
<organism evidence="12 13">
    <name type="scientific">[Myrmecia] bisecta</name>
    <dbReference type="NCBI Taxonomy" id="41462"/>
    <lineage>
        <taxon>Eukaryota</taxon>
        <taxon>Viridiplantae</taxon>
        <taxon>Chlorophyta</taxon>
        <taxon>core chlorophytes</taxon>
        <taxon>Trebouxiophyceae</taxon>
        <taxon>Trebouxiales</taxon>
        <taxon>Trebouxiaceae</taxon>
        <taxon>Myrmecia</taxon>
    </lineage>
</organism>
<dbReference type="PANTHER" id="PTHR12439">
    <property type="entry name" value="PLACENTAL PROTEIN 11-RELATED"/>
    <property type="match status" value="1"/>
</dbReference>
<keyword evidence="6" id="KW-0255">Endonuclease</keyword>
<evidence type="ECO:0000259" key="11">
    <source>
        <dbReference type="PROSITE" id="PS51959"/>
    </source>
</evidence>
<evidence type="ECO:0000256" key="1">
    <source>
        <dbReference type="ARBA" id="ARBA00001936"/>
    </source>
</evidence>
<dbReference type="Proteomes" id="UP001489004">
    <property type="component" value="Unassembled WGS sequence"/>
</dbReference>
<dbReference type="CDD" id="cd21159">
    <property type="entry name" value="XendoU"/>
    <property type="match status" value="1"/>
</dbReference>
<keyword evidence="13" id="KW-1185">Reference proteome</keyword>
<dbReference type="GO" id="GO:0004521">
    <property type="term" value="F:RNA endonuclease activity"/>
    <property type="evidence" value="ECO:0007669"/>
    <property type="project" value="InterPro"/>
</dbReference>
<dbReference type="GO" id="GO:0016829">
    <property type="term" value="F:lyase activity"/>
    <property type="evidence" value="ECO:0007669"/>
    <property type="project" value="UniProtKB-KW"/>
</dbReference>
<name>A0AAW1QRY3_9CHLO</name>
<dbReference type="SUPFAM" id="SSF142877">
    <property type="entry name" value="EndoU-like"/>
    <property type="match status" value="1"/>
</dbReference>
<dbReference type="InterPro" id="IPR037227">
    <property type="entry name" value="EndoU-like"/>
</dbReference>
<comment type="cofactor">
    <cofactor evidence="1">
        <name>Mn(2+)</name>
        <dbReference type="ChEBI" id="CHEBI:29035"/>
    </cofactor>
</comment>
<keyword evidence="7" id="KW-0378">Hydrolase</keyword>
<dbReference type="PANTHER" id="PTHR12439:SF11">
    <property type="entry name" value="URIDYLATE-SPECIFIC ENDORIBONUCLEASE"/>
    <property type="match status" value="1"/>
</dbReference>
<evidence type="ECO:0000256" key="6">
    <source>
        <dbReference type="ARBA" id="ARBA00022759"/>
    </source>
</evidence>
<gene>
    <name evidence="12" type="ORF">WJX72_006687</name>
</gene>
<evidence type="ECO:0000256" key="7">
    <source>
        <dbReference type="ARBA" id="ARBA00022801"/>
    </source>
</evidence>
<keyword evidence="4" id="KW-0540">Nuclease</keyword>
<comment type="similarity">
    <text evidence="2">Belongs to the ENDOU family.</text>
</comment>
<dbReference type="PROSITE" id="PS51959">
    <property type="entry name" value="ENDOU"/>
    <property type="match status" value="1"/>
</dbReference>
<dbReference type="InterPro" id="IPR039787">
    <property type="entry name" value="ENDOU"/>
</dbReference>
<feature type="domain" description="EndoU" evidence="11">
    <location>
        <begin position="8"/>
        <end position="281"/>
    </location>
</feature>
<evidence type="ECO:0000256" key="3">
    <source>
        <dbReference type="ARBA" id="ARBA00011245"/>
    </source>
</evidence>
<evidence type="ECO:0000256" key="8">
    <source>
        <dbReference type="ARBA" id="ARBA00022884"/>
    </source>
</evidence>
<dbReference type="AlphaFoldDB" id="A0AAW1QRY3"/>
<accession>A0AAW1QRY3</accession>
<dbReference type="InterPro" id="IPR018998">
    <property type="entry name" value="EndoU_C"/>
</dbReference>
<reference evidence="12 13" key="1">
    <citation type="journal article" date="2024" name="Nat. Commun.">
        <title>Phylogenomics reveals the evolutionary origins of lichenization in chlorophyte algae.</title>
        <authorList>
            <person name="Puginier C."/>
            <person name="Libourel C."/>
            <person name="Otte J."/>
            <person name="Skaloud P."/>
            <person name="Haon M."/>
            <person name="Grisel S."/>
            <person name="Petersen M."/>
            <person name="Berrin J.G."/>
            <person name="Delaux P.M."/>
            <person name="Dal Grande F."/>
            <person name="Keller J."/>
        </authorList>
    </citation>
    <scope>NUCLEOTIDE SEQUENCE [LARGE SCALE GENOMIC DNA]</scope>
    <source>
        <strain evidence="12 13">SAG 2043</strain>
    </source>
</reference>